<dbReference type="KEGG" id="asx:CDL62_15365"/>
<dbReference type="OrthoDB" id="5351532at2"/>
<proteinExistence type="predicted"/>
<dbReference type="KEGG" id="asx:CDL62_15805"/>
<organism evidence="1 2">
    <name type="scientific">Alkalitalea saponilacus</name>
    <dbReference type="NCBI Taxonomy" id="889453"/>
    <lineage>
        <taxon>Bacteria</taxon>
        <taxon>Pseudomonadati</taxon>
        <taxon>Bacteroidota</taxon>
        <taxon>Bacteroidia</taxon>
        <taxon>Marinilabiliales</taxon>
        <taxon>Marinilabiliaceae</taxon>
        <taxon>Alkalitalea</taxon>
    </lineage>
</organism>
<keyword evidence="2" id="KW-1185">Reference proteome</keyword>
<dbReference type="EMBL" id="FUYV01000034">
    <property type="protein sequence ID" value="SKC24157.1"/>
    <property type="molecule type" value="Genomic_DNA"/>
</dbReference>
<name>A0A1T5HTZ0_9BACT</name>
<accession>A0A1T5HTZ0</accession>
<protein>
    <submittedName>
        <fullName evidence="1">Uncharacterized protein</fullName>
    </submittedName>
</protein>
<dbReference type="AlphaFoldDB" id="A0A1T5HTZ0"/>
<dbReference type="KEGG" id="asx:CDL62_15420"/>
<gene>
    <name evidence="1" type="ORF">SAMN03080601_03450</name>
</gene>
<dbReference type="RefSeq" id="WP_079559107.1">
    <property type="nucleotide sequence ID" value="NZ_CP021904.1"/>
</dbReference>
<evidence type="ECO:0000313" key="1">
    <source>
        <dbReference type="EMBL" id="SKC24157.1"/>
    </source>
</evidence>
<dbReference type="Proteomes" id="UP000191055">
    <property type="component" value="Unassembled WGS sequence"/>
</dbReference>
<dbReference type="STRING" id="889453.SAMN03080601_03450"/>
<evidence type="ECO:0000313" key="2">
    <source>
        <dbReference type="Proteomes" id="UP000191055"/>
    </source>
</evidence>
<sequence length="98" mass="11195">MKIPKIKLITQPETENAKKAVGYEWNDIAGTRHYLGGEPDGIEEKDYPTCDSCGERMTFYAQIDSIGDKYELADCMVIHNFVCFDCFEVKCQLTQTLM</sequence>
<reference evidence="1 2" key="1">
    <citation type="submission" date="2017-02" db="EMBL/GenBank/DDBJ databases">
        <authorList>
            <person name="Peterson S.W."/>
        </authorList>
    </citation>
    <scope>NUCLEOTIDE SEQUENCE [LARGE SCALE GENOMIC DNA]</scope>
    <source>
        <strain evidence="1 2">DSM 24412</strain>
    </source>
</reference>